<evidence type="ECO:0000256" key="2">
    <source>
        <dbReference type="SAM" id="MobiDB-lite"/>
    </source>
</evidence>
<dbReference type="EMBL" id="KN554202">
    <property type="protein sequence ID" value="KHJ89453.1"/>
    <property type="molecule type" value="Genomic_DNA"/>
</dbReference>
<dbReference type="SUPFAM" id="SSF48452">
    <property type="entry name" value="TPR-like"/>
    <property type="match status" value="1"/>
</dbReference>
<dbReference type="Gene3D" id="1.25.40.10">
    <property type="entry name" value="Tetratricopeptide repeat domain"/>
    <property type="match status" value="1"/>
</dbReference>
<evidence type="ECO:0000256" key="1">
    <source>
        <dbReference type="PROSITE-ProRule" id="PRU00339"/>
    </source>
</evidence>
<evidence type="ECO:0000313" key="3">
    <source>
        <dbReference type="EMBL" id="KHJ89453.1"/>
    </source>
</evidence>
<evidence type="ECO:0000313" key="4">
    <source>
        <dbReference type="Proteomes" id="UP000053660"/>
    </source>
</evidence>
<feature type="compositionally biased region" description="Polar residues" evidence="2">
    <location>
        <begin position="79"/>
        <end position="88"/>
    </location>
</feature>
<protein>
    <submittedName>
        <fullName evidence="3">Tetratricopeptide repeat protein</fullName>
    </submittedName>
</protein>
<dbReference type="InterPro" id="IPR011990">
    <property type="entry name" value="TPR-like_helical_dom_sf"/>
</dbReference>
<keyword evidence="4" id="KW-1185">Reference proteome</keyword>
<dbReference type="Proteomes" id="UP000053660">
    <property type="component" value="Unassembled WGS sequence"/>
</dbReference>
<dbReference type="OrthoDB" id="2423701at2759"/>
<dbReference type="AlphaFoldDB" id="A0A0B1SVW0"/>
<sequence>MCKKAVEVGREQRADFKLIAKAMARAGNAFSKKENFKEALNWYEKSISEHRDPEVVKKAKELEKDIKVKGAFGLHKPRNSPTGENSRE</sequence>
<proteinExistence type="predicted"/>
<feature type="region of interest" description="Disordered" evidence="2">
    <location>
        <begin position="68"/>
        <end position="88"/>
    </location>
</feature>
<dbReference type="PROSITE" id="PS50005">
    <property type="entry name" value="TPR"/>
    <property type="match status" value="1"/>
</dbReference>
<dbReference type="InterPro" id="IPR019734">
    <property type="entry name" value="TPR_rpt"/>
</dbReference>
<accession>A0A0B1SVW0</accession>
<name>A0A0B1SVW0_OESDE</name>
<gene>
    <name evidence="3" type="ORF">OESDEN_10721</name>
</gene>
<keyword evidence="1" id="KW-0802">TPR repeat</keyword>
<reference evidence="3 4" key="1">
    <citation type="submission" date="2014-03" db="EMBL/GenBank/DDBJ databases">
        <title>Draft genome of the hookworm Oesophagostomum dentatum.</title>
        <authorList>
            <person name="Mitreva M."/>
        </authorList>
    </citation>
    <scope>NUCLEOTIDE SEQUENCE [LARGE SCALE GENOMIC DNA]</scope>
    <source>
        <strain evidence="3 4">OD-Hann</strain>
    </source>
</reference>
<feature type="repeat" description="TPR" evidence="1">
    <location>
        <begin position="20"/>
        <end position="53"/>
    </location>
</feature>
<organism evidence="3 4">
    <name type="scientific">Oesophagostomum dentatum</name>
    <name type="common">Nodular worm</name>
    <dbReference type="NCBI Taxonomy" id="61180"/>
    <lineage>
        <taxon>Eukaryota</taxon>
        <taxon>Metazoa</taxon>
        <taxon>Ecdysozoa</taxon>
        <taxon>Nematoda</taxon>
        <taxon>Chromadorea</taxon>
        <taxon>Rhabditida</taxon>
        <taxon>Rhabditina</taxon>
        <taxon>Rhabditomorpha</taxon>
        <taxon>Strongyloidea</taxon>
        <taxon>Strongylidae</taxon>
        <taxon>Oesophagostomum</taxon>
    </lineage>
</organism>